<keyword evidence="2" id="KW-0472">Membrane</keyword>
<dbReference type="InParanoid" id="A0A139WCK0"/>
<evidence type="ECO:0000256" key="1">
    <source>
        <dbReference type="SAM" id="MobiDB-lite"/>
    </source>
</evidence>
<dbReference type="OrthoDB" id="6784307at2759"/>
<evidence type="ECO:0000256" key="3">
    <source>
        <dbReference type="SAM" id="SignalP"/>
    </source>
</evidence>
<evidence type="ECO:0000313" key="4">
    <source>
        <dbReference type="EMBL" id="KYB25662.1"/>
    </source>
</evidence>
<proteinExistence type="predicted"/>
<feature type="chain" id="PRO_5007299695" evidence="3">
    <location>
        <begin position="18"/>
        <end position="256"/>
    </location>
</feature>
<feature type="signal peptide" evidence="3">
    <location>
        <begin position="1"/>
        <end position="17"/>
    </location>
</feature>
<feature type="compositionally biased region" description="Low complexity" evidence="1">
    <location>
        <begin position="134"/>
        <end position="155"/>
    </location>
</feature>
<dbReference type="Proteomes" id="UP000007266">
    <property type="component" value="Linkage group 9"/>
</dbReference>
<sequence>MWMWLRIFVVLFLHIQCEPTKRGQTALDESYDGLDGITTDINNFSGDSEDIVEAPNTETTVVEDGYYFIVENTTKVQNDKNVTEDGGVDDNLEKVHKNDNKTAVNIDNKTQKQNLTTLEIKSVLVNTTSYKPLTSSTSSSTSTSSSSSSTSTSTTEPPAPATISKTTPFEEDTDDHSPIFKGFNWNYLFYLFLLVPATGIPVGLYYYCKKRRKKGQHVEAKRTNNRNRRFSTPSWVFSEPDFIDEEVITLEEEKTK</sequence>
<dbReference type="KEGG" id="tca:103314114"/>
<keyword evidence="2" id="KW-0812">Transmembrane</keyword>
<accession>A0A139WCK0</accession>
<name>A0A139WCK0_TRICA</name>
<feature type="region of interest" description="Disordered" evidence="1">
    <location>
        <begin position="132"/>
        <end position="172"/>
    </location>
</feature>
<keyword evidence="3" id="KW-0732">Signal</keyword>
<reference evidence="4 5" key="2">
    <citation type="journal article" date="2010" name="Nucleic Acids Res.">
        <title>BeetleBase in 2010: revisions to provide comprehensive genomic information for Tribolium castaneum.</title>
        <authorList>
            <person name="Kim H.S."/>
            <person name="Murphy T."/>
            <person name="Xia J."/>
            <person name="Caragea D."/>
            <person name="Park Y."/>
            <person name="Beeman R.W."/>
            <person name="Lorenzen M.D."/>
            <person name="Butcher S."/>
            <person name="Manak J.R."/>
            <person name="Brown S.J."/>
        </authorList>
    </citation>
    <scope>GENOME REANNOTATION</scope>
    <source>
        <strain evidence="4 5">Georgia GA2</strain>
    </source>
</reference>
<evidence type="ECO:0000256" key="2">
    <source>
        <dbReference type="SAM" id="Phobius"/>
    </source>
</evidence>
<dbReference type="EMBL" id="KQ971364">
    <property type="protein sequence ID" value="KYB25662.1"/>
    <property type="molecule type" value="Genomic_DNA"/>
</dbReference>
<reference evidence="4 5" key="1">
    <citation type="journal article" date="2008" name="Nature">
        <title>The genome of the model beetle and pest Tribolium castaneum.</title>
        <authorList>
            <consortium name="Tribolium Genome Sequencing Consortium"/>
            <person name="Richards S."/>
            <person name="Gibbs R.A."/>
            <person name="Weinstock G.M."/>
            <person name="Brown S.J."/>
            <person name="Denell R."/>
            <person name="Beeman R.W."/>
            <person name="Gibbs R."/>
            <person name="Beeman R.W."/>
            <person name="Brown S.J."/>
            <person name="Bucher G."/>
            <person name="Friedrich M."/>
            <person name="Grimmelikhuijzen C.J."/>
            <person name="Klingler M."/>
            <person name="Lorenzen M."/>
            <person name="Richards S."/>
            <person name="Roth S."/>
            <person name="Schroder R."/>
            <person name="Tautz D."/>
            <person name="Zdobnov E.M."/>
            <person name="Muzny D."/>
            <person name="Gibbs R.A."/>
            <person name="Weinstock G.M."/>
            <person name="Attaway T."/>
            <person name="Bell S."/>
            <person name="Buhay C.J."/>
            <person name="Chandrabose M.N."/>
            <person name="Chavez D."/>
            <person name="Clerk-Blankenburg K.P."/>
            <person name="Cree A."/>
            <person name="Dao M."/>
            <person name="Davis C."/>
            <person name="Chacko J."/>
            <person name="Dinh H."/>
            <person name="Dugan-Rocha S."/>
            <person name="Fowler G."/>
            <person name="Garner T.T."/>
            <person name="Garnes J."/>
            <person name="Gnirke A."/>
            <person name="Hawes A."/>
            <person name="Hernandez J."/>
            <person name="Hines S."/>
            <person name="Holder M."/>
            <person name="Hume J."/>
            <person name="Jhangiani S.N."/>
            <person name="Joshi V."/>
            <person name="Khan Z.M."/>
            <person name="Jackson L."/>
            <person name="Kovar C."/>
            <person name="Kowis A."/>
            <person name="Lee S."/>
            <person name="Lewis L.R."/>
            <person name="Margolis J."/>
            <person name="Morgan M."/>
            <person name="Nazareth L.V."/>
            <person name="Nguyen N."/>
            <person name="Okwuonu G."/>
            <person name="Parker D."/>
            <person name="Richards S."/>
            <person name="Ruiz S.J."/>
            <person name="Santibanez J."/>
            <person name="Savard J."/>
            <person name="Scherer S.E."/>
            <person name="Schneider B."/>
            <person name="Sodergren E."/>
            <person name="Tautz D."/>
            <person name="Vattahil S."/>
            <person name="Villasana D."/>
            <person name="White C.S."/>
            <person name="Wright R."/>
            <person name="Park Y."/>
            <person name="Beeman R.W."/>
            <person name="Lord J."/>
            <person name="Oppert B."/>
            <person name="Lorenzen M."/>
            <person name="Brown S."/>
            <person name="Wang L."/>
            <person name="Savard J."/>
            <person name="Tautz D."/>
            <person name="Richards S."/>
            <person name="Weinstock G."/>
            <person name="Gibbs R.A."/>
            <person name="Liu Y."/>
            <person name="Worley K."/>
            <person name="Weinstock G."/>
            <person name="Elsik C.G."/>
            <person name="Reese J.T."/>
            <person name="Elhaik E."/>
            <person name="Landan G."/>
            <person name="Graur D."/>
            <person name="Arensburger P."/>
            <person name="Atkinson P."/>
            <person name="Beeman R.W."/>
            <person name="Beidler J."/>
            <person name="Brown S.J."/>
            <person name="Demuth J.P."/>
            <person name="Drury D.W."/>
            <person name="Du Y.Z."/>
            <person name="Fujiwara H."/>
            <person name="Lorenzen M."/>
            <person name="Maselli V."/>
            <person name="Osanai M."/>
            <person name="Park Y."/>
            <person name="Robertson H.M."/>
            <person name="Tu Z."/>
            <person name="Wang J.J."/>
            <person name="Wang S."/>
            <person name="Richards S."/>
            <person name="Song H."/>
            <person name="Zhang L."/>
            <person name="Sodergren E."/>
            <person name="Werner D."/>
            <person name="Stanke M."/>
            <person name="Morgenstern B."/>
            <person name="Solovyev V."/>
            <person name="Kosarev P."/>
            <person name="Brown G."/>
            <person name="Chen H.C."/>
            <person name="Ermolaeva O."/>
            <person name="Hlavina W."/>
            <person name="Kapustin Y."/>
            <person name="Kiryutin B."/>
            <person name="Kitts P."/>
            <person name="Maglott D."/>
            <person name="Pruitt K."/>
            <person name="Sapojnikov V."/>
            <person name="Souvorov A."/>
            <person name="Mackey A.J."/>
            <person name="Waterhouse R.M."/>
            <person name="Wyder S."/>
            <person name="Zdobnov E.M."/>
            <person name="Zdobnov E.M."/>
            <person name="Wyder S."/>
            <person name="Kriventseva E.V."/>
            <person name="Kadowaki T."/>
            <person name="Bork P."/>
            <person name="Aranda M."/>
            <person name="Bao R."/>
            <person name="Beermann A."/>
            <person name="Berns N."/>
            <person name="Bolognesi R."/>
            <person name="Bonneton F."/>
            <person name="Bopp D."/>
            <person name="Brown S.J."/>
            <person name="Bucher G."/>
            <person name="Butts T."/>
            <person name="Chaumot A."/>
            <person name="Denell R.E."/>
            <person name="Ferrier D.E."/>
            <person name="Friedrich M."/>
            <person name="Gordon C.M."/>
            <person name="Jindra M."/>
            <person name="Klingler M."/>
            <person name="Lan Q."/>
            <person name="Lattorff H.M."/>
            <person name="Laudet V."/>
            <person name="von Levetsow C."/>
            <person name="Liu Z."/>
            <person name="Lutz R."/>
            <person name="Lynch J.A."/>
            <person name="da Fonseca R.N."/>
            <person name="Posnien N."/>
            <person name="Reuter R."/>
            <person name="Roth S."/>
            <person name="Savard J."/>
            <person name="Schinko J.B."/>
            <person name="Schmitt C."/>
            <person name="Schoppmeier M."/>
            <person name="Schroder R."/>
            <person name="Shippy T.D."/>
            <person name="Simonnet F."/>
            <person name="Marques-Souza H."/>
            <person name="Tautz D."/>
            <person name="Tomoyasu Y."/>
            <person name="Trauner J."/>
            <person name="Van der Zee M."/>
            <person name="Vervoort M."/>
            <person name="Wittkopp N."/>
            <person name="Wimmer E.A."/>
            <person name="Yang X."/>
            <person name="Jones A.K."/>
            <person name="Sattelle D.B."/>
            <person name="Ebert P.R."/>
            <person name="Nelson D."/>
            <person name="Scott J.G."/>
            <person name="Beeman R.W."/>
            <person name="Muthukrishnan S."/>
            <person name="Kramer K.J."/>
            <person name="Arakane Y."/>
            <person name="Beeman R.W."/>
            <person name="Zhu Q."/>
            <person name="Hogenkamp D."/>
            <person name="Dixit R."/>
            <person name="Oppert B."/>
            <person name="Jiang H."/>
            <person name="Zou Z."/>
            <person name="Marshall J."/>
            <person name="Elpidina E."/>
            <person name="Vinokurov K."/>
            <person name="Oppert C."/>
            <person name="Zou Z."/>
            <person name="Evans J."/>
            <person name="Lu Z."/>
            <person name="Zhao P."/>
            <person name="Sumathipala N."/>
            <person name="Altincicek B."/>
            <person name="Vilcinskas A."/>
            <person name="Williams M."/>
            <person name="Hultmark D."/>
            <person name="Hetru C."/>
            <person name="Jiang H."/>
            <person name="Grimmelikhuijzen C.J."/>
            <person name="Hauser F."/>
            <person name="Cazzamali G."/>
            <person name="Williamson M."/>
            <person name="Park Y."/>
            <person name="Li B."/>
            <person name="Tanaka Y."/>
            <person name="Predel R."/>
            <person name="Neupert S."/>
            <person name="Schachtner J."/>
            <person name="Verleyen P."/>
            <person name="Raible F."/>
            <person name="Bork P."/>
            <person name="Friedrich M."/>
            <person name="Walden K.K."/>
            <person name="Robertson H.M."/>
            <person name="Angeli S."/>
            <person name="Foret S."/>
            <person name="Bucher G."/>
            <person name="Schuetz S."/>
            <person name="Maleszka R."/>
            <person name="Wimmer E.A."/>
            <person name="Beeman R.W."/>
            <person name="Lorenzen M."/>
            <person name="Tomoyasu Y."/>
            <person name="Miller S.C."/>
            <person name="Grossmann D."/>
            <person name="Bucher G."/>
        </authorList>
    </citation>
    <scope>NUCLEOTIDE SEQUENCE [LARGE SCALE GENOMIC DNA]</scope>
    <source>
        <strain evidence="4 5">Georgia GA2</strain>
    </source>
</reference>
<keyword evidence="2" id="KW-1133">Transmembrane helix</keyword>
<protein>
    <submittedName>
        <fullName evidence="4">Uncharacterized protein</fullName>
    </submittedName>
</protein>
<dbReference type="AlphaFoldDB" id="A0A139WCK0"/>
<organism evidence="4 5">
    <name type="scientific">Tribolium castaneum</name>
    <name type="common">Red flour beetle</name>
    <dbReference type="NCBI Taxonomy" id="7070"/>
    <lineage>
        <taxon>Eukaryota</taxon>
        <taxon>Metazoa</taxon>
        <taxon>Ecdysozoa</taxon>
        <taxon>Arthropoda</taxon>
        <taxon>Hexapoda</taxon>
        <taxon>Insecta</taxon>
        <taxon>Pterygota</taxon>
        <taxon>Neoptera</taxon>
        <taxon>Endopterygota</taxon>
        <taxon>Coleoptera</taxon>
        <taxon>Polyphaga</taxon>
        <taxon>Cucujiformia</taxon>
        <taxon>Tenebrionidae</taxon>
        <taxon>Tenebrionidae incertae sedis</taxon>
        <taxon>Tribolium</taxon>
    </lineage>
</organism>
<gene>
    <name evidence="4" type="primary">AUGUSTUS-3.0.2_34223</name>
    <name evidence="4" type="ORF">TcasGA2_TC034223</name>
</gene>
<evidence type="ECO:0000313" key="5">
    <source>
        <dbReference type="Proteomes" id="UP000007266"/>
    </source>
</evidence>
<feature type="transmembrane region" description="Helical" evidence="2">
    <location>
        <begin position="187"/>
        <end position="207"/>
    </location>
</feature>
<keyword evidence="5" id="KW-1185">Reference proteome</keyword>